<evidence type="ECO:0000259" key="7">
    <source>
        <dbReference type="Pfam" id="PF04055"/>
    </source>
</evidence>
<name>A0A5C6C1L2_9BACT</name>
<proteinExistence type="predicted"/>
<comment type="cofactor">
    <cofactor evidence="1">
        <name>[4Fe-4S] cluster</name>
        <dbReference type="ChEBI" id="CHEBI:49883"/>
    </cofactor>
</comment>
<evidence type="ECO:0000256" key="5">
    <source>
        <dbReference type="ARBA" id="ARBA00023014"/>
    </source>
</evidence>
<keyword evidence="5" id="KW-0411">Iron-sulfur</keyword>
<keyword evidence="3" id="KW-0479">Metal-binding</keyword>
<dbReference type="Gene3D" id="3.20.20.70">
    <property type="entry name" value="Aldolase class I"/>
    <property type="match status" value="1"/>
</dbReference>
<dbReference type="InterPro" id="IPR007197">
    <property type="entry name" value="rSAM"/>
</dbReference>
<dbReference type="OrthoDB" id="9780503at2"/>
<dbReference type="AlphaFoldDB" id="A0A5C6C1L2"/>
<dbReference type="Proteomes" id="UP000319908">
    <property type="component" value="Unassembled WGS sequence"/>
</dbReference>
<dbReference type="GO" id="GO:0046872">
    <property type="term" value="F:metal ion binding"/>
    <property type="evidence" value="ECO:0007669"/>
    <property type="project" value="UniProtKB-KW"/>
</dbReference>
<dbReference type="InterPro" id="IPR058240">
    <property type="entry name" value="rSAM_sf"/>
</dbReference>
<organism evidence="8 9">
    <name type="scientific">Allorhodopirellula heiligendammensis</name>
    <dbReference type="NCBI Taxonomy" id="2714739"/>
    <lineage>
        <taxon>Bacteria</taxon>
        <taxon>Pseudomonadati</taxon>
        <taxon>Planctomycetota</taxon>
        <taxon>Planctomycetia</taxon>
        <taxon>Pirellulales</taxon>
        <taxon>Pirellulaceae</taxon>
        <taxon>Allorhodopirellula</taxon>
    </lineage>
</organism>
<dbReference type="Pfam" id="PF04055">
    <property type="entry name" value="Radical_SAM"/>
    <property type="match status" value="1"/>
</dbReference>
<keyword evidence="9" id="KW-1185">Reference proteome</keyword>
<dbReference type="GO" id="GO:0003824">
    <property type="term" value="F:catalytic activity"/>
    <property type="evidence" value="ECO:0007669"/>
    <property type="project" value="InterPro"/>
</dbReference>
<dbReference type="SFLD" id="SFLDS00029">
    <property type="entry name" value="Radical_SAM"/>
    <property type="match status" value="1"/>
</dbReference>
<evidence type="ECO:0000256" key="2">
    <source>
        <dbReference type="ARBA" id="ARBA00022691"/>
    </source>
</evidence>
<evidence type="ECO:0000256" key="3">
    <source>
        <dbReference type="ARBA" id="ARBA00022723"/>
    </source>
</evidence>
<dbReference type="EMBL" id="SJPU01000001">
    <property type="protein sequence ID" value="TWU17857.1"/>
    <property type="molecule type" value="Genomic_DNA"/>
</dbReference>
<dbReference type="NCBIfam" id="NF038073">
    <property type="entry name" value="rSAM_STM4011"/>
    <property type="match status" value="1"/>
</dbReference>
<evidence type="ECO:0000313" key="9">
    <source>
        <dbReference type="Proteomes" id="UP000319908"/>
    </source>
</evidence>
<keyword evidence="4" id="KW-0408">Iron</keyword>
<dbReference type="InterPro" id="IPR047771">
    <property type="entry name" value="Radical_SAM_STM4011-like"/>
</dbReference>
<evidence type="ECO:0000256" key="1">
    <source>
        <dbReference type="ARBA" id="ARBA00001966"/>
    </source>
</evidence>
<gene>
    <name evidence="8" type="ORF">Poly21_00080</name>
</gene>
<dbReference type="InterPro" id="IPR013785">
    <property type="entry name" value="Aldolase_TIM"/>
</dbReference>
<dbReference type="GO" id="GO:0051536">
    <property type="term" value="F:iron-sulfur cluster binding"/>
    <property type="evidence" value="ECO:0007669"/>
    <property type="project" value="UniProtKB-KW"/>
</dbReference>
<comment type="caution">
    <text evidence="8">The sequence shown here is derived from an EMBL/GenBank/DDBJ whole genome shotgun (WGS) entry which is preliminary data.</text>
</comment>
<accession>A0A5C6C1L2</accession>
<dbReference type="SUPFAM" id="SSF102114">
    <property type="entry name" value="Radical SAM enzymes"/>
    <property type="match status" value="1"/>
</dbReference>
<sequence length="307" mass="35346">MNVTRILYRGSLSSCNYACGYCPFAKTTNTRAELDRDWQQLDRFVDWVEASQRPVGVLITPWGEAIIHRYCREAMIRLSWMDHVHRVVIQTNLSGHLDDLSEARVDRMAIWATFHPDETDLPRFLKRCQTLDDLGIRFSVGVVGFKEHFDAIANLRSRLGSDIYLWVNVPKSSNIQYSADDVHFLQSVDPYFRWNAHRWPSLGKPCQTGWSSFTVDGEGEARRCHFVDDVIGNIYQDNIWASLQRRDCPNATCGCHIGYVHRDDFELDRVYGGNLLERIPNHWPDVDSTMTHPPSPHGLPIFPHSGD</sequence>
<dbReference type="CDD" id="cd01335">
    <property type="entry name" value="Radical_SAM"/>
    <property type="match status" value="1"/>
</dbReference>
<evidence type="ECO:0000313" key="8">
    <source>
        <dbReference type="EMBL" id="TWU17857.1"/>
    </source>
</evidence>
<evidence type="ECO:0000256" key="4">
    <source>
        <dbReference type="ARBA" id="ARBA00023004"/>
    </source>
</evidence>
<reference evidence="8 9" key="1">
    <citation type="journal article" date="2020" name="Antonie Van Leeuwenhoek">
        <title>Rhodopirellula heiligendammensis sp. nov., Rhodopirellula pilleata sp. nov., and Rhodopirellula solitaria sp. nov. isolated from natural or artificial marine surfaces in Northern Germany and California, USA, and emended description of the genus Rhodopirellula.</title>
        <authorList>
            <person name="Kallscheuer N."/>
            <person name="Wiegand S."/>
            <person name="Jogler M."/>
            <person name="Boedeker C."/>
            <person name="Peeters S.H."/>
            <person name="Rast P."/>
            <person name="Heuer A."/>
            <person name="Jetten M.S.M."/>
            <person name="Rohde M."/>
            <person name="Jogler C."/>
        </authorList>
    </citation>
    <scope>NUCLEOTIDE SEQUENCE [LARGE SCALE GENOMIC DNA]</scope>
    <source>
        <strain evidence="8 9">Poly21</strain>
    </source>
</reference>
<feature type="domain" description="Radical SAM core" evidence="7">
    <location>
        <begin position="15"/>
        <end position="128"/>
    </location>
</feature>
<protein>
    <recommendedName>
        <fullName evidence="7">Radical SAM core domain-containing protein</fullName>
    </recommendedName>
</protein>
<evidence type="ECO:0000256" key="6">
    <source>
        <dbReference type="SAM" id="MobiDB-lite"/>
    </source>
</evidence>
<feature type="region of interest" description="Disordered" evidence="6">
    <location>
        <begin position="286"/>
        <end position="307"/>
    </location>
</feature>
<keyword evidence="2" id="KW-0949">S-adenosyl-L-methionine</keyword>
<dbReference type="RefSeq" id="WP_146404734.1">
    <property type="nucleotide sequence ID" value="NZ_SJPU01000001.1"/>
</dbReference>